<dbReference type="OrthoDB" id="9992678at2"/>
<dbReference type="Proteomes" id="UP000316598">
    <property type="component" value="Unassembled WGS sequence"/>
</dbReference>
<keyword evidence="1" id="KW-0732">Signal</keyword>
<evidence type="ECO:0000313" key="2">
    <source>
        <dbReference type="EMBL" id="TWT50640.1"/>
    </source>
</evidence>
<feature type="signal peptide" evidence="1">
    <location>
        <begin position="1"/>
        <end position="23"/>
    </location>
</feature>
<dbReference type="AlphaFoldDB" id="A0A5C5WJ30"/>
<evidence type="ECO:0000313" key="3">
    <source>
        <dbReference type="Proteomes" id="UP000316598"/>
    </source>
</evidence>
<reference evidence="2 3" key="1">
    <citation type="submission" date="2019-02" db="EMBL/GenBank/DDBJ databases">
        <title>Deep-cultivation of Planctomycetes and their phenomic and genomic characterization uncovers novel biology.</title>
        <authorList>
            <person name="Wiegand S."/>
            <person name="Jogler M."/>
            <person name="Boedeker C."/>
            <person name="Pinto D."/>
            <person name="Vollmers J."/>
            <person name="Rivas-Marin E."/>
            <person name="Kohn T."/>
            <person name="Peeters S.H."/>
            <person name="Heuer A."/>
            <person name="Rast P."/>
            <person name="Oberbeckmann S."/>
            <person name="Bunk B."/>
            <person name="Jeske O."/>
            <person name="Meyerdierks A."/>
            <person name="Storesund J.E."/>
            <person name="Kallscheuer N."/>
            <person name="Luecker S."/>
            <person name="Lage O.M."/>
            <person name="Pohl T."/>
            <person name="Merkel B.J."/>
            <person name="Hornburger P."/>
            <person name="Mueller R.-W."/>
            <person name="Bruemmer F."/>
            <person name="Labrenz M."/>
            <person name="Spormann A.M."/>
            <person name="Op Den Camp H."/>
            <person name="Overmann J."/>
            <person name="Amann R."/>
            <person name="Jetten M.S.M."/>
            <person name="Mascher T."/>
            <person name="Medema M.H."/>
            <person name="Devos D.P."/>
            <person name="Kaster A.-K."/>
            <person name="Ovreas L."/>
            <person name="Rohde M."/>
            <person name="Galperin M.Y."/>
            <person name="Jogler C."/>
        </authorList>
    </citation>
    <scope>NUCLEOTIDE SEQUENCE [LARGE SCALE GENOMIC DNA]</scope>
    <source>
        <strain evidence="2 3">Pla22</strain>
    </source>
</reference>
<organism evidence="2 3">
    <name type="scientific">Rubripirellula amarantea</name>
    <dbReference type="NCBI Taxonomy" id="2527999"/>
    <lineage>
        <taxon>Bacteria</taxon>
        <taxon>Pseudomonadati</taxon>
        <taxon>Planctomycetota</taxon>
        <taxon>Planctomycetia</taxon>
        <taxon>Pirellulales</taxon>
        <taxon>Pirellulaceae</taxon>
        <taxon>Rubripirellula</taxon>
    </lineage>
</organism>
<sequence length="144" mass="15349" precursor="true">MTRLFLATTFATLLIVTASSGVADTPASAEANLANRTAASAVLNGEDAKRLSNAELEYSARLAEFKDGRSPADVSIRANKRLLRAALMASSPNAISDYDQRASLIESIAEENLKLRTSTQRDVKQAKAARLSTLLLDALSPNAQ</sequence>
<keyword evidence="3" id="KW-1185">Reference proteome</keyword>
<evidence type="ECO:0008006" key="4">
    <source>
        <dbReference type="Google" id="ProtNLM"/>
    </source>
</evidence>
<gene>
    <name evidence="2" type="ORF">Pla22_33830</name>
</gene>
<proteinExistence type="predicted"/>
<name>A0A5C5WJ30_9BACT</name>
<accession>A0A5C5WJ30</accession>
<feature type="chain" id="PRO_5022953587" description="Outer membrane efflux protein" evidence="1">
    <location>
        <begin position="24"/>
        <end position="144"/>
    </location>
</feature>
<dbReference type="RefSeq" id="WP_146515834.1">
    <property type="nucleotide sequence ID" value="NZ_SJPI01000002.1"/>
</dbReference>
<protein>
    <recommendedName>
        <fullName evidence="4">Outer membrane efflux protein</fullName>
    </recommendedName>
</protein>
<dbReference type="EMBL" id="SJPI01000002">
    <property type="protein sequence ID" value="TWT50640.1"/>
    <property type="molecule type" value="Genomic_DNA"/>
</dbReference>
<evidence type="ECO:0000256" key="1">
    <source>
        <dbReference type="SAM" id="SignalP"/>
    </source>
</evidence>
<comment type="caution">
    <text evidence="2">The sequence shown here is derived from an EMBL/GenBank/DDBJ whole genome shotgun (WGS) entry which is preliminary data.</text>
</comment>